<accession>A0A1Z2KXU7</accession>
<evidence type="ECO:0000256" key="1">
    <source>
        <dbReference type="SAM" id="Coils"/>
    </source>
</evidence>
<dbReference type="Proteomes" id="UP000195755">
    <property type="component" value="Chromosome"/>
</dbReference>
<organism evidence="2 3">
    <name type="scientific">Streptomyces albireticuli</name>
    <dbReference type="NCBI Taxonomy" id="1940"/>
    <lineage>
        <taxon>Bacteria</taxon>
        <taxon>Bacillati</taxon>
        <taxon>Actinomycetota</taxon>
        <taxon>Actinomycetes</taxon>
        <taxon>Kitasatosporales</taxon>
        <taxon>Streptomycetaceae</taxon>
        <taxon>Streptomyces</taxon>
    </lineage>
</organism>
<dbReference type="OrthoDB" id="4250913at2"/>
<dbReference type="EMBL" id="CP021744">
    <property type="protein sequence ID" value="ARZ66882.1"/>
    <property type="molecule type" value="Genomic_DNA"/>
</dbReference>
<gene>
    <name evidence="2" type="ORF">SMD11_1221</name>
</gene>
<keyword evidence="1" id="KW-0175">Coiled coil</keyword>
<reference evidence="2 3" key="1">
    <citation type="submission" date="2017-06" db="EMBL/GenBank/DDBJ databases">
        <title>Streptomyces albireticuli Genome sequencing and assembly.</title>
        <authorList>
            <person name="Wang Y."/>
            <person name="Du B."/>
            <person name="Ding Y."/>
            <person name="Liu H."/>
            <person name="Hou Q."/>
            <person name="Liu K."/>
            <person name="Yao L."/>
            <person name="Wang C."/>
        </authorList>
    </citation>
    <scope>NUCLEOTIDE SEQUENCE [LARGE SCALE GENOMIC DNA]</scope>
    <source>
        <strain evidence="2 3">MDJK11</strain>
    </source>
</reference>
<evidence type="ECO:0000313" key="2">
    <source>
        <dbReference type="EMBL" id="ARZ66882.1"/>
    </source>
</evidence>
<dbReference type="AlphaFoldDB" id="A0A1Z2KXU7"/>
<dbReference type="KEGG" id="salj:SMD11_1221"/>
<sequence length="181" mass="20377">MSYIWTSNAYEAGNSEMDLKNVPLAKVTIEVKEENKALIETLRKDLAEKARQLREVRDAKKYWVQRFEGERAAVLEAQEGIKVLKDRLTAKAIEADTQRSKATALRQKVTDQASQLREAEKQASAGDGHRYVRLVKHLTDREYHLKAIKSDAAREMAWEEGLGAEARLNEVEAALGAAGVR</sequence>
<proteinExistence type="predicted"/>
<feature type="coiled-coil region" evidence="1">
    <location>
        <begin position="32"/>
        <end position="59"/>
    </location>
</feature>
<evidence type="ECO:0000313" key="3">
    <source>
        <dbReference type="Proteomes" id="UP000195755"/>
    </source>
</evidence>
<dbReference type="RefSeq" id="WP_087925425.1">
    <property type="nucleotide sequence ID" value="NZ_CP021744.1"/>
</dbReference>
<protein>
    <submittedName>
        <fullName evidence="2">Uncharacterized protein</fullName>
    </submittedName>
</protein>
<name>A0A1Z2KXU7_9ACTN</name>